<sequence length="130" mass="14500">MEVGWELEDDLFFADLSERIALLIMEEKDDDDDGGGAAEESFWRRRREGIPFQSCSRFQAFAAAPPSLPERPGVRGIRGTGVFIPQSSLPRRKPRNGKSTHPGKPKPAAAAPAAKPCGHRHRKPARELRW</sequence>
<evidence type="ECO:0000313" key="3">
    <source>
        <dbReference type="Proteomes" id="UP000663760"/>
    </source>
</evidence>
<gene>
    <name evidence="2" type="ORF">SI8410_12016654</name>
</gene>
<dbReference type="PANTHER" id="PTHR34956">
    <property type="entry name" value="OS05G0397300 PROTEIN"/>
    <property type="match status" value="1"/>
</dbReference>
<evidence type="ECO:0000313" key="2">
    <source>
        <dbReference type="EMBL" id="CAA7405976.1"/>
    </source>
</evidence>
<feature type="compositionally biased region" description="Low complexity" evidence="1">
    <location>
        <begin position="106"/>
        <end position="116"/>
    </location>
</feature>
<dbReference type="OrthoDB" id="1081388at2759"/>
<dbReference type="Proteomes" id="UP000663760">
    <property type="component" value="Chromosome 12"/>
</dbReference>
<dbReference type="PANTHER" id="PTHR34956:SF2">
    <property type="entry name" value="OS05G0397300 PROTEIN"/>
    <property type="match status" value="1"/>
</dbReference>
<dbReference type="AlphaFoldDB" id="A0A7I8L8N3"/>
<organism evidence="2 3">
    <name type="scientific">Spirodela intermedia</name>
    <name type="common">Intermediate duckweed</name>
    <dbReference type="NCBI Taxonomy" id="51605"/>
    <lineage>
        <taxon>Eukaryota</taxon>
        <taxon>Viridiplantae</taxon>
        <taxon>Streptophyta</taxon>
        <taxon>Embryophyta</taxon>
        <taxon>Tracheophyta</taxon>
        <taxon>Spermatophyta</taxon>
        <taxon>Magnoliopsida</taxon>
        <taxon>Liliopsida</taxon>
        <taxon>Araceae</taxon>
        <taxon>Lemnoideae</taxon>
        <taxon>Spirodela</taxon>
    </lineage>
</organism>
<keyword evidence="3" id="KW-1185">Reference proteome</keyword>
<feature type="region of interest" description="Disordered" evidence="1">
    <location>
        <begin position="63"/>
        <end position="130"/>
    </location>
</feature>
<reference evidence="2" key="1">
    <citation type="submission" date="2020-02" db="EMBL/GenBank/DDBJ databases">
        <authorList>
            <person name="Scholz U."/>
            <person name="Mascher M."/>
            <person name="Fiebig A."/>
        </authorList>
    </citation>
    <scope>NUCLEOTIDE SEQUENCE</scope>
</reference>
<accession>A0A7I8L8N3</accession>
<name>A0A7I8L8N3_SPIIN</name>
<evidence type="ECO:0000256" key="1">
    <source>
        <dbReference type="SAM" id="MobiDB-lite"/>
    </source>
</evidence>
<proteinExistence type="predicted"/>
<protein>
    <submittedName>
        <fullName evidence="2">Uncharacterized protein</fullName>
    </submittedName>
</protein>
<feature type="compositionally biased region" description="Basic residues" evidence="1">
    <location>
        <begin position="90"/>
        <end position="104"/>
    </location>
</feature>
<dbReference type="EMBL" id="LR746275">
    <property type="protein sequence ID" value="CAA7405976.1"/>
    <property type="molecule type" value="Genomic_DNA"/>
</dbReference>